<dbReference type="Gramene" id="KOM24903">
    <property type="protein sequence ID" value="KOM24903"/>
    <property type="gene ID" value="LR48_Vigan13s000600"/>
</dbReference>
<reference evidence="2" key="1">
    <citation type="journal article" date="2015" name="Proc. Natl. Acad. Sci. U.S.A.">
        <title>Genome sequencing of adzuki bean (Vigna angularis) provides insight into high starch and low fat accumulation and domestication.</title>
        <authorList>
            <person name="Yang K."/>
            <person name="Tian Z."/>
            <person name="Chen C."/>
            <person name="Luo L."/>
            <person name="Zhao B."/>
            <person name="Wang Z."/>
            <person name="Yu L."/>
            <person name="Li Y."/>
            <person name="Sun Y."/>
            <person name="Li W."/>
            <person name="Chen Y."/>
            <person name="Li Y."/>
            <person name="Zhang Y."/>
            <person name="Ai D."/>
            <person name="Zhao J."/>
            <person name="Shang C."/>
            <person name="Ma Y."/>
            <person name="Wu B."/>
            <person name="Wang M."/>
            <person name="Gao L."/>
            <person name="Sun D."/>
            <person name="Zhang P."/>
            <person name="Guo F."/>
            <person name="Wang W."/>
            <person name="Li Y."/>
            <person name="Wang J."/>
            <person name="Varshney R.K."/>
            <person name="Wang J."/>
            <person name="Ling H.Q."/>
            <person name="Wan P."/>
        </authorList>
    </citation>
    <scope>NUCLEOTIDE SEQUENCE</scope>
    <source>
        <strain evidence="2">cv. Jingnong 6</strain>
    </source>
</reference>
<organism evidence="1 2">
    <name type="scientific">Phaseolus angularis</name>
    <name type="common">Azuki bean</name>
    <name type="synonym">Vigna angularis</name>
    <dbReference type="NCBI Taxonomy" id="3914"/>
    <lineage>
        <taxon>Eukaryota</taxon>
        <taxon>Viridiplantae</taxon>
        <taxon>Streptophyta</taxon>
        <taxon>Embryophyta</taxon>
        <taxon>Tracheophyta</taxon>
        <taxon>Spermatophyta</taxon>
        <taxon>Magnoliopsida</taxon>
        <taxon>eudicotyledons</taxon>
        <taxon>Gunneridae</taxon>
        <taxon>Pentapetalae</taxon>
        <taxon>rosids</taxon>
        <taxon>fabids</taxon>
        <taxon>Fabales</taxon>
        <taxon>Fabaceae</taxon>
        <taxon>Papilionoideae</taxon>
        <taxon>50 kb inversion clade</taxon>
        <taxon>NPAAA clade</taxon>
        <taxon>indigoferoid/millettioid clade</taxon>
        <taxon>Phaseoleae</taxon>
        <taxon>Vigna</taxon>
    </lineage>
</organism>
<proteinExistence type="predicted"/>
<gene>
    <name evidence="1" type="ORF">LR48_Vigan13s000600</name>
</gene>
<sequence length="229" mass="25174">MVAVANSGPSMIYLPPQDPAKMSSGAARPVLPSHSNQDFSCFSSEQVVESIKSGAFCPLAVVESETPELKELRFEYSYAYCRLREGGQPDDQSCDNRVVGGLAPSALSYGAPGRERISFQISNKWELRGKLGNMLHNHNVRPLVWEKGGNGFCTRGSEVVAAKSVRDVKLRASRVARRPRCCKSCADGFKVLQRKSSRGFNLECSVLNWYSEVSILSVQSSCAILRFQS</sequence>
<dbReference type="EMBL" id="KQ258244">
    <property type="protein sequence ID" value="KOM24903.1"/>
    <property type="molecule type" value="Genomic_DNA"/>
</dbReference>
<evidence type="ECO:0000313" key="1">
    <source>
        <dbReference type="EMBL" id="KOM24903.1"/>
    </source>
</evidence>
<evidence type="ECO:0000313" key="2">
    <source>
        <dbReference type="Proteomes" id="UP000053144"/>
    </source>
</evidence>
<name>A0A0L9T2V8_PHAAN</name>
<protein>
    <submittedName>
        <fullName evidence="1">Uncharacterized protein</fullName>
    </submittedName>
</protein>
<dbReference type="Proteomes" id="UP000053144">
    <property type="component" value="Unassembled WGS sequence"/>
</dbReference>
<accession>A0A0L9T2V8</accession>
<dbReference type="AlphaFoldDB" id="A0A0L9T2V8"/>